<evidence type="ECO:0000313" key="9">
    <source>
        <dbReference type="Proteomes" id="UP001155040"/>
    </source>
</evidence>
<evidence type="ECO:0000313" key="4">
    <source>
        <dbReference type="EMBL" id="MCS3863775.1"/>
    </source>
</evidence>
<dbReference type="Proteomes" id="UP001155010">
    <property type="component" value="Unassembled WGS sequence"/>
</dbReference>
<evidence type="ECO:0000313" key="7">
    <source>
        <dbReference type="EMBL" id="MCS4120000.1"/>
    </source>
</evidence>
<dbReference type="EMBL" id="JANTYZ010000001">
    <property type="protein sequence ID" value="MCS3863775.1"/>
    <property type="molecule type" value="Genomic_DNA"/>
</dbReference>
<evidence type="ECO:0000313" key="2">
    <source>
        <dbReference type="EMBL" id="MCS3677632.1"/>
    </source>
</evidence>
<dbReference type="EMBL" id="JANUAU010000004">
    <property type="protein sequence ID" value="MCS3677632.1"/>
    <property type="molecule type" value="Genomic_DNA"/>
</dbReference>
<dbReference type="RefSeq" id="WP_011405012.1">
    <property type="nucleotide sequence ID" value="NZ_CALTRV010000003.1"/>
</dbReference>
<accession>A0A840EHY0</accession>
<gene>
    <name evidence="7" type="ORF">GGP45_000318</name>
    <name evidence="3" type="ORF">GGP61_000314</name>
    <name evidence="2" type="ORF">GGP71_001555</name>
    <name evidence="4" type="ORF">GGP82_000306</name>
    <name evidence="5" type="ORF">GGP83_001653</name>
    <name evidence="8" type="ORF">GGP99_001203</name>
    <name evidence="6" type="ORF">GGQ01_000360</name>
</gene>
<dbReference type="EMBL" id="JANUBL010000001">
    <property type="protein sequence ID" value="MCS4120000.1"/>
    <property type="molecule type" value="Genomic_DNA"/>
</dbReference>
<dbReference type="EMBL" id="JANUBB010000006">
    <property type="protein sequence ID" value="MCS3951701.1"/>
    <property type="molecule type" value="Genomic_DNA"/>
</dbReference>
<proteinExistence type="predicted"/>
<dbReference type="Proteomes" id="UP001155027">
    <property type="component" value="Unassembled WGS sequence"/>
</dbReference>
<dbReference type="EMBL" id="JANUBF010000002">
    <property type="protein sequence ID" value="MCS4035316.1"/>
    <property type="molecule type" value="Genomic_DNA"/>
</dbReference>
<dbReference type="Proteomes" id="UP001155110">
    <property type="component" value="Unassembled WGS sequence"/>
</dbReference>
<feature type="region of interest" description="Disordered" evidence="1">
    <location>
        <begin position="54"/>
        <end position="94"/>
    </location>
</feature>
<name>A0A840EHY0_9BACT</name>
<dbReference type="Proteomes" id="UP001155034">
    <property type="component" value="Unassembled WGS sequence"/>
</dbReference>
<evidence type="ECO:0000256" key="1">
    <source>
        <dbReference type="SAM" id="MobiDB-lite"/>
    </source>
</evidence>
<evidence type="ECO:0000313" key="6">
    <source>
        <dbReference type="EMBL" id="MCS4035316.1"/>
    </source>
</evidence>
<protein>
    <submittedName>
        <fullName evidence="6">Uncharacterized protein</fullName>
    </submittedName>
</protein>
<dbReference type="Proteomes" id="UP001155057">
    <property type="component" value="Unassembled WGS sequence"/>
</dbReference>
<dbReference type="GeneID" id="83729223"/>
<dbReference type="AlphaFoldDB" id="A0A840EHY0"/>
<dbReference type="Proteomes" id="UP001155144">
    <property type="component" value="Unassembled WGS sequence"/>
</dbReference>
<sequence length="94" mass="10439">MHYCLQDPQNQVVGFVLDADQLGHEIYRILDWSDEHFGSYSVDQNDGRVYVRSDDIEDESTLHTEPLSVGDRTPASDGSHDEDGDGGEAEPVGM</sequence>
<dbReference type="EMBL" id="JANTZM010000005">
    <property type="protein sequence ID" value="MCS4157244.1"/>
    <property type="molecule type" value="Genomic_DNA"/>
</dbReference>
<evidence type="ECO:0000313" key="3">
    <source>
        <dbReference type="EMBL" id="MCS3708727.1"/>
    </source>
</evidence>
<evidence type="ECO:0000313" key="5">
    <source>
        <dbReference type="EMBL" id="MCS3951701.1"/>
    </source>
</evidence>
<reference evidence="6" key="1">
    <citation type="submission" date="2022-08" db="EMBL/GenBank/DDBJ databases">
        <title>Genomic Encyclopedia of Type Strains, Phase V (KMG-V): Genome sequencing to study the core and pangenomes of soil and plant-associated prokaryotes.</title>
        <authorList>
            <person name="Whitman W."/>
        </authorList>
    </citation>
    <scope>NUCLEOTIDE SEQUENCE</scope>
    <source>
        <strain evidence="2">0</strain>
        <strain evidence="4">SP2016B</strain>
        <strain evidence="5">SP2017</strain>
        <strain evidence="8">SP3002</strain>
        <strain evidence="6">SP3012</strain>
        <strain evidence="7">SP3026</strain>
        <strain evidence="3">SP3049</strain>
    </source>
</reference>
<dbReference type="EMBL" id="JANUAE010000001">
    <property type="protein sequence ID" value="MCS3708727.1"/>
    <property type="molecule type" value="Genomic_DNA"/>
</dbReference>
<dbReference type="Proteomes" id="UP001155040">
    <property type="component" value="Unassembled WGS sequence"/>
</dbReference>
<evidence type="ECO:0000313" key="8">
    <source>
        <dbReference type="EMBL" id="MCS4157244.1"/>
    </source>
</evidence>
<organism evidence="6 9">
    <name type="scientific">Salinibacter ruber</name>
    <dbReference type="NCBI Taxonomy" id="146919"/>
    <lineage>
        <taxon>Bacteria</taxon>
        <taxon>Pseudomonadati</taxon>
        <taxon>Rhodothermota</taxon>
        <taxon>Rhodothermia</taxon>
        <taxon>Rhodothermales</taxon>
        <taxon>Salinibacteraceae</taxon>
        <taxon>Salinibacter</taxon>
    </lineage>
</organism>
<comment type="caution">
    <text evidence="6">The sequence shown here is derived from an EMBL/GenBank/DDBJ whole genome shotgun (WGS) entry which is preliminary data.</text>
</comment>